<evidence type="ECO:0000313" key="1">
    <source>
        <dbReference type="EMBL" id="ART31334.1"/>
    </source>
</evidence>
<organism evidence="1">
    <name type="scientific">Utricularia reniformis</name>
    <dbReference type="NCBI Taxonomy" id="192314"/>
    <lineage>
        <taxon>Eukaryota</taxon>
        <taxon>Viridiplantae</taxon>
        <taxon>Streptophyta</taxon>
        <taxon>Embryophyta</taxon>
        <taxon>Tracheophyta</taxon>
        <taxon>Spermatophyta</taxon>
        <taxon>Magnoliopsida</taxon>
        <taxon>eudicotyledons</taxon>
        <taxon>Gunneridae</taxon>
        <taxon>Pentapetalae</taxon>
        <taxon>asterids</taxon>
        <taxon>lamiids</taxon>
        <taxon>Lamiales</taxon>
        <taxon>Lentibulariaceae</taxon>
        <taxon>Utricularia</taxon>
    </lineage>
</organism>
<name>A0A1Y0B1T3_9LAMI</name>
<reference evidence="1" key="1">
    <citation type="submission" date="2017-03" db="EMBL/GenBank/DDBJ databases">
        <title>The mitochondrial genome of the carnivorous plant Utricularia reniformis (Lentibulariaceae): structure, comparative analysis and evolutionary landmarks.</title>
        <authorList>
            <person name="Silva S.R."/>
            <person name="Alvarenga D.O."/>
            <person name="Michael T.P."/>
            <person name="Miranda V.F.O."/>
            <person name="Varani A.M."/>
        </authorList>
    </citation>
    <scope>NUCLEOTIDE SEQUENCE</scope>
</reference>
<keyword evidence="1" id="KW-0496">Mitochondrion</keyword>
<dbReference type="EMBL" id="KY774314">
    <property type="protein sequence ID" value="ART31334.1"/>
    <property type="molecule type" value="Genomic_DNA"/>
</dbReference>
<accession>A0A1Y0B1T3</accession>
<gene>
    <name evidence="1" type="ORF">AEK19_MT1115</name>
</gene>
<sequence length="115" mass="13366">MSYGPSDRGAPTKKKPKIFRWYTGFQVLELPPIRDLQQKKGERLNREVSSCMRTPYTYGFLSSLQHKSRKSRNIRKNSTYQVSTEISFPCSFPCQQLNYLKTPQDQAPLLTQCLT</sequence>
<proteinExistence type="predicted"/>
<protein>
    <submittedName>
        <fullName evidence="1">Uncharacterized protein</fullName>
    </submittedName>
</protein>
<geneLocation type="mitochondrion" evidence="1"/>
<dbReference type="AlphaFoldDB" id="A0A1Y0B1T3"/>